<keyword evidence="2" id="KW-0680">Restriction system</keyword>
<comment type="similarity">
    <text evidence="1">Belongs to the type-I restriction system S methylase family.</text>
</comment>
<keyword evidence="3" id="KW-0238">DNA-binding</keyword>
<accession>A0A2S3U2A5</accession>
<feature type="domain" description="Type I restriction modification DNA specificity" evidence="4">
    <location>
        <begin position="19"/>
        <end position="185"/>
    </location>
</feature>
<evidence type="ECO:0000313" key="6">
    <source>
        <dbReference type="Proteomes" id="UP000236990"/>
    </source>
</evidence>
<name>A0A2S3U2A5_LACPN</name>
<dbReference type="EC" id="3.1.21.3" evidence="5"/>
<dbReference type="GO" id="GO:0009035">
    <property type="term" value="F:type I site-specific deoxyribonuclease activity"/>
    <property type="evidence" value="ECO:0007669"/>
    <property type="project" value="UniProtKB-EC"/>
</dbReference>
<dbReference type="GO" id="GO:0009307">
    <property type="term" value="P:DNA restriction-modification system"/>
    <property type="evidence" value="ECO:0007669"/>
    <property type="project" value="UniProtKB-KW"/>
</dbReference>
<dbReference type="SUPFAM" id="SSF116734">
    <property type="entry name" value="DNA methylase specificity domain"/>
    <property type="match status" value="1"/>
</dbReference>
<dbReference type="GO" id="GO:0003677">
    <property type="term" value="F:DNA binding"/>
    <property type="evidence" value="ECO:0007669"/>
    <property type="project" value="UniProtKB-KW"/>
</dbReference>
<dbReference type="Pfam" id="PF01420">
    <property type="entry name" value="Methylase_S"/>
    <property type="match status" value="1"/>
</dbReference>
<dbReference type="AlphaFoldDB" id="A0A2S3U2A5"/>
<sequence>MMQKIFSQEWRFKGFTDPWEQRKLCQIATINPKSVISPHFLYVDLESVSQNRVTQYKAVTKDDAPSRAQRLAKKGDIFFQNVRPYQKNNLLFLTNKNNVVFSTGYTQIRTKQDIRYLFYALQTTPFVNRILALSTGTSYPAISSSKLANASLLVPIIDEQSKVGLSIFKIDSLIAANEDKLNQLKKLKKYLMQNMFV</sequence>
<protein>
    <submittedName>
        <fullName evidence="5">Type I site-specific deoxyribonuclease</fullName>
        <ecNumber evidence="5">3.1.21.3</ecNumber>
    </submittedName>
</protein>
<dbReference type="PANTHER" id="PTHR30408">
    <property type="entry name" value="TYPE-1 RESTRICTION ENZYME ECOKI SPECIFICITY PROTEIN"/>
    <property type="match status" value="1"/>
</dbReference>
<evidence type="ECO:0000256" key="1">
    <source>
        <dbReference type="ARBA" id="ARBA00010923"/>
    </source>
</evidence>
<evidence type="ECO:0000313" key="5">
    <source>
        <dbReference type="EMBL" id="POD82009.1"/>
    </source>
</evidence>
<dbReference type="PANTHER" id="PTHR30408:SF13">
    <property type="entry name" value="TYPE I RESTRICTION ENZYME HINDI SPECIFICITY SUBUNIT"/>
    <property type="match status" value="1"/>
</dbReference>
<dbReference type="Proteomes" id="UP000236990">
    <property type="component" value="Unassembled WGS sequence"/>
</dbReference>
<reference evidence="5 6" key="1">
    <citation type="submission" date="2017-06" db="EMBL/GenBank/DDBJ databases">
        <title>Genome sequence of Lactobacillus plantarum subsp. plantarum strain SRCM101258.</title>
        <authorList>
            <person name="Cho S.H."/>
        </authorList>
    </citation>
    <scope>NUCLEOTIDE SEQUENCE [LARGE SCALE GENOMIC DNA]</scope>
    <source>
        <strain evidence="5 6">SRCM101258</strain>
    </source>
</reference>
<evidence type="ECO:0000259" key="4">
    <source>
        <dbReference type="Pfam" id="PF01420"/>
    </source>
</evidence>
<dbReference type="InterPro" id="IPR000055">
    <property type="entry name" value="Restrct_endonuc_typeI_TRD"/>
</dbReference>
<gene>
    <name evidence="5" type="ORF">S101258_03041</name>
</gene>
<organism evidence="5 6">
    <name type="scientific">Lactiplantibacillus plantarum subsp. plantarum</name>
    <dbReference type="NCBI Taxonomy" id="337330"/>
    <lineage>
        <taxon>Bacteria</taxon>
        <taxon>Bacillati</taxon>
        <taxon>Bacillota</taxon>
        <taxon>Bacilli</taxon>
        <taxon>Lactobacillales</taxon>
        <taxon>Lactobacillaceae</taxon>
        <taxon>Lactiplantibacillus</taxon>
    </lineage>
</organism>
<dbReference type="EMBL" id="NKCZ01000125">
    <property type="protein sequence ID" value="POD82009.1"/>
    <property type="molecule type" value="Genomic_DNA"/>
</dbReference>
<dbReference type="InterPro" id="IPR044946">
    <property type="entry name" value="Restrct_endonuc_typeI_TRD_sf"/>
</dbReference>
<dbReference type="InterPro" id="IPR052021">
    <property type="entry name" value="Type-I_RS_S_subunit"/>
</dbReference>
<evidence type="ECO:0000256" key="2">
    <source>
        <dbReference type="ARBA" id="ARBA00022747"/>
    </source>
</evidence>
<proteinExistence type="inferred from homology"/>
<comment type="caution">
    <text evidence="5">The sequence shown here is derived from an EMBL/GenBank/DDBJ whole genome shotgun (WGS) entry which is preliminary data.</text>
</comment>
<dbReference type="Gene3D" id="3.90.220.20">
    <property type="entry name" value="DNA methylase specificity domains"/>
    <property type="match status" value="2"/>
</dbReference>
<keyword evidence="5" id="KW-0378">Hydrolase</keyword>
<evidence type="ECO:0000256" key="3">
    <source>
        <dbReference type="ARBA" id="ARBA00023125"/>
    </source>
</evidence>